<dbReference type="InParanoid" id="A0A3N4LEP7"/>
<gene>
    <name evidence="2" type="ORF">L211DRAFT_840792</name>
</gene>
<reference evidence="2 3" key="1">
    <citation type="journal article" date="2018" name="Nat. Ecol. Evol.">
        <title>Pezizomycetes genomes reveal the molecular basis of ectomycorrhizal truffle lifestyle.</title>
        <authorList>
            <person name="Murat C."/>
            <person name="Payen T."/>
            <person name="Noel B."/>
            <person name="Kuo A."/>
            <person name="Morin E."/>
            <person name="Chen J."/>
            <person name="Kohler A."/>
            <person name="Krizsan K."/>
            <person name="Balestrini R."/>
            <person name="Da Silva C."/>
            <person name="Montanini B."/>
            <person name="Hainaut M."/>
            <person name="Levati E."/>
            <person name="Barry K.W."/>
            <person name="Belfiori B."/>
            <person name="Cichocki N."/>
            <person name="Clum A."/>
            <person name="Dockter R.B."/>
            <person name="Fauchery L."/>
            <person name="Guy J."/>
            <person name="Iotti M."/>
            <person name="Le Tacon F."/>
            <person name="Lindquist E.A."/>
            <person name="Lipzen A."/>
            <person name="Malagnac F."/>
            <person name="Mello A."/>
            <person name="Molinier V."/>
            <person name="Miyauchi S."/>
            <person name="Poulain J."/>
            <person name="Riccioni C."/>
            <person name="Rubini A."/>
            <person name="Sitrit Y."/>
            <person name="Splivallo R."/>
            <person name="Traeger S."/>
            <person name="Wang M."/>
            <person name="Zifcakova L."/>
            <person name="Wipf D."/>
            <person name="Zambonelli A."/>
            <person name="Paolocci F."/>
            <person name="Nowrousian M."/>
            <person name="Ottonello S."/>
            <person name="Baldrian P."/>
            <person name="Spatafora J.W."/>
            <person name="Henrissat B."/>
            <person name="Nagy L.G."/>
            <person name="Aury J.M."/>
            <person name="Wincker P."/>
            <person name="Grigoriev I.V."/>
            <person name="Bonfante P."/>
            <person name="Martin F.M."/>
        </authorList>
    </citation>
    <scope>NUCLEOTIDE SEQUENCE [LARGE SCALE GENOMIC DNA]</scope>
    <source>
        <strain evidence="2 3">ATCC MYA-4762</strain>
    </source>
</reference>
<evidence type="ECO:0000313" key="3">
    <source>
        <dbReference type="Proteomes" id="UP000267821"/>
    </source>
</evidence>
<organism evidence="2 3">
    <name type="scientific">Terfezia boudieri ATCC MYA-4762</name>
    <dbReference type="NCBI Taxonomy" id="1051890"/>
    <lineage>
        <taxon>Eukaryota</taxon>
        <taxon>Fungi</taxon>
        <taxon>Dikarya</taxon>
        <taxon>Ascomycota</taxon>
        <taxon>Pezizomycotina</taxon>
        <taxon>Pezizomycetes</taxon>
        <taxon>Pezizales</taxon>
        <taxon>Pezizaceae</taxon>
        <taxon>Terfezia</taxon>
    </lineage>
</organism>
<feature type="region of interest" description="Disordered" evidence="1">
    <location>
        <begin position="38"/>
        <end position="65"/>
    </location>
</feature>
<evidence type="ECO:0000313" key="2">
    <source>
        <dbReference type="EMBL" id="RPB21364.1"/>
    </source>
</evidence>
<proteinExistence type="predicted"/>
<sequence length="65" mass="7792">MFYVGILCYSSLFLRWYPMLLLIIQTLATPQQYPPTLDVLYPEPHKSRNKNTQTIRHPTHRNHTH</sequence>
<keyword evidence="3" id="KW-1185">Reference proteome</keyword>
<evidence type="ECO:0000256" key="1">
    <source>
        <dbReference type="SAM" id="MobiDB-lite"/>
    </source>
</evidence>
<name>A0A3N4LEP7_9PEZI</name>
<protein>
    <submittedName>
        <fullName evidence="2">Uncharacterized protein</fullName>
    </submittedName>
</protein>
<dbReference type="EMBL" id="ML121560">
    <property type="protein sequence ID" value="RPB21364.1"/>
    <property type="molecule type" value="Genomic_DNA"/>
</dbReference>
<accession>A0A3N4LEP7</accession>
<dbReference type="AlphaFoldDB" id="A0A3N4LEP7"/>
<dbReference type="Proteomes" id="UP000267821">
    <property type="component" value="Unassembled WGS sequence"/>
</dbReference>